<feature type="compositionally biased region" description="Basic residues" evidence="1">
    <location>
        <begin position="130"/>
        <end position="140"/>
    </location>
</feature>
<keyword evidence="4" id="KW-1185">Reference proteome</keyword>
<dbReference type="OrthoDB" id="5419752at2759"/>
<dbReference type="AlphaFoldDB" id="A0A9P6WIS1"/>
<dbReference type="Pfam" id="PF05486">
    <property type="entry name" value="SRP9-21"/>
    <property type="match status" value="1"/>
</dbReference>
<evidence type="ECO:0000313" key="4">
    <source>
        <dbReference type="Proteomes" id="UP000697127"/>
    </source>
</evidence>
<sequence>MKIKQIDTYITSTQSLLKSNPSGATITITYTHSKKKNDDKLRSIIKFKTYDAKTGICHVFKTHKIKELSKLFNALGPRGCNVNGEDIDGLSLLLSNTEKSEVVQETLPEITTTTDITKIDSDAATETNQKKKKNKKKGKK</sequence>
<dbReference type="InterPro" id="IPR039432">
    <property type="entry name" value="SRP9_dom"/>
</dbReference>
<dbReference type="Proteomes" id="UP000697127">
    <property type="component" value="Unassembled WGS sequence"/>
</dbReference>
<accession>A0A9P6WIS1</accession>
<feature type="region of interest" description="Disordered" evidence="1">
    <location>
        <begin position="121"/>
        <end position="140"/>
    </location>
</feature>
<organism evidence="3 4">
    <name type="scientific">Pichia californica</name>
    <dbReference type="NCBI Taxonomy" id="460514"/>
    <lineage>
        <taxon>Eukaryota</taxon>
        <taxon>Fungi</taxon>
        <taxon>Dikarya</taxon>
        <taxon>Ascomycota</taxon>
        <taxon>Saccharomycotina</taxon>
        <taxon>Pichiomycetes</taxon>
        <taxon>Pichiales</taxon>
        <taxon>Pichiaceae</taxon>
        <taxon>Pichia</taxon>
    </lineage>
</organism>
<evidence type="ECO:0000259" key="2">
    <source>
        <dbReference type="Pfam" id="PF05486"/>
    </source>
</evidence>
<protein>
    <recommendedName>
        <fullName evidence="2">SRP9 domain-containing protein</fullName>
    </recommendedName>
</protein>
<gene>
    <name evidence="3" type="ORF">C6P40_001700</name>
</gene>
<proteinExistence type="predicted"/>
<feature type="domain" description="SRP9" evidence="2">
    <location>
        <begin position="3"/>
        <end position="81"/>
    </location>
</feature>
<evidence type="ECO:0000256" key="1">
    <source>
        <dbReference type="SAM" id="MobiDB-lite"/>
    </source>
</evidence>
<comment type="caution">
    <text evidence="3">The sequence shown here is derived from an EMBL/GenBank/DDBJ whole genome shotgun (WGS) entry which is preliminary data.</text>
</comment>
<evidence type="ECO:0000313" key="3">
    <source>
        <dbReference type="EMBL" id="KAG0687924.1"/>
    </source>
</evidence>
<reference evidence="3" key="1">
    <citation type="submission" date="2020-11" db="EMBL/GenBank/DDBJ databases">
        <title>Kefir isolates.</title>
        <authorList>
            <person name="Marcisauskas S."/>
            <person name="Kim Y."/>
            <person name="Blasche S."/>
        </authorList>
    </citation>
    <scope>NUCLEOTIDE SEQUENCE</scope>
    <source>
        <strain evidence="3">Olga-1</strain>
    </source>
</reference>
<dbReference type="EMBL" id="PUHW01000200">
    <property type="protein sequence ID" value="KAG0687924.1"/>
    <property type="molecule type" value="Genomic_DNA"/>
</dbReference>
<name>A0A9P6WIS1_9ASCO</name>